<dbReference type="InterPro" id="IPR004477">
    <property type="entry name" value="ComEC_N"/>
</dbReference>
<reference evidence="8 9" key="1">
    <citation type="journal article" date="2018" name="Elife">
        <title>Discovery and characterization of a prevalent human gut bacterial enzyme sufficient for the inactivation of a family of plant toxins.</title>
        <authorList>
            <person name="Koppel N."/>
            <person name="Bisanz J.E."/>
            <person name="Pandelia M.E."/>
            <person name="Turnbaugh P.J."/>
            <person name="Balskus E.P."/>
        </authorList>
    </citation>
    <scope>NUCLEOTIDE SEQUENCE [LARGE SCALE GENOMIC DNA]</scope>
    <source>
        <strain evidence="9">anaerobia AP69FAA</strain>
    </source>
</reference>
<feature type="transmembrane region" description="Helical" evidence="6">
    <location>
        <begin position="90"/>
        <end position="112"/>
    </location>
</feature>
<feature type="transmembrane region" description="Helical" evidence="6">
    <location>
        <begin position="457"/>
        <end position="480"/>
    </location>
</feature>
<keyword evidence="9" id="KW-1185">Reference proteome</keyword>
<dbReference type="InterPro" id="IPR001279">
    <property type="entry name" value="Metallo-B-lactamas"/>
</dbReference>
<dbReference type="STRING" id="1034345.GCA_000236865_00156"/>
<gene>
    <name evidence="8" type="ORF">C1880_06545</name>
</gene>
<keyword evidence="5 6" id="KW-0472">Membrane</keyword>
<dbReference type="NCBIfam" id="TIGR00360">
    <property type="entry name" value="ComEC_N-term"/>
    <property type="match status" value="1"/>
</dbReference>
<dbReference type="SUPFAM" id="SSF56281">
    <property type="entry name" value="Metallo-hydrolase/oxidoreductase"/>
    <property type="match status" value="1"/>
</dbReference>
<dbReference type="NCBIfam" id="TIGR00361">
    <property type="entry name" value="ComEC_Rec2"/>
    <property type="match status" value="1"/>
</dbReference>
<feature type="transmembrane region" description="Helical" evidence="6">
    <location>
        <begin position="62"/>
        <end position="84"/>
    </location>
</feature>
<dbReference type="InterPro" id="IPR052159">
    <property type="entry name" value="Competence_DNA_uptake"/>
</dbReference>
<protein>
    <submittedName>
        <fullName evidence="8">DNA internalization-related competence protein ComEC/Rec2</fullName>
    </submittedName>
</protein>
<proteinExistence type="predicted"/>
<dbReference type="Gene3D" id="3.60.15.10">
    <property type="entry name" value="Ribonuclease Z/Hydroxyacylglutathione hydrolase-like"/>
    <property type="match status" value="1"/>
</dbReference>
<name>A0A369L6H0_9ACTN</name>
<keyword evidence="4 6" id="KW-1133">Transmembrane helix</keyword>
<dbReference type="GO" id="GO:0005886">
    <property type="term" value="C:plasma membrane"/>
    <property type="evidence" value="ECO:0007669"/>
    <property type="project" value="UniProtKB-SubCell"/>
</dbReference>
<sequence>MRRVSAAQSELLRDSIVPDDRAVEDEVSFPSRPAIPPVLAFSLGVWAGCVAALLFARSLSVVVCAMLCAGELIACICCLCLLWRRRRHLLALVLVVGLLCGGVLGFAQGALLHQTQQVAIGSQGLLRITALSDGMQGEFGVSCTAQVQAEGSDRSFTAKISFPYDCALPMYGQRFTGYGTISELSEDRAPWGWQRGIVANVKLRTCDRVELRGPGAALLSFRERAVRALTEPLRGDMGLAAAISCGWRAGLPESVYRQFQVSGLAHVVAVSGAHLSIVAALMASILGALRVPKPISVAAQIMLLAAYLALTAMPASAIRATLMTLAGMTSWTARRRASSLSALGCCIVVMIALDAQAALSSSFALSVLATLGIVVFGGLANSWLKACLGWSPAFVREALALTFASSVLATSFSAALFSQLPLAAPVANIAIAPLFGPVCAAGIIGAVVCAMLPLPGVVASITCASASLLLKVVQACASIPYASIPIVAPAFVALLAGFVLACALWLWWPKPDSRSAYRLLSVTGIACAIMFALLKASSSYGGCEIVVLDVGQGDAILIRSGKHSVLVDTGNQDALLRQALARHHIARLDALVVTHPDDDHMGSLASLDGVVQVDRVLLARDGLACSCASCAKLRQHAETLVGKERVEGLSQGDMLRFGAFEFTCVWPVAFRDEGGNGDSLCFTVDTDIDGDGNREWRSLLVGDAEHEEVSQMLSAGLIDGVDVYKVGHHGSKNALTQDQAAALSPQVSLCSVGARNRYGHPAASTVESLERAGSAVMRTDEHGDVACRFAKDHISVETLR</sequence>
<feature type="transmembrane region" description="Helical" evidence="6">
    <location>
        <begin position="515"/>
        <end position="534"/>
    </location>
</feature>
<feature type="transmembrane region" description="Helical" evidence="6">
    <location>
        <begin position="34"/>
        <end position="55"/>
    </location>
</feature>
<accession>A0A369L6H0</accession>
<feature type="transmembrane region" description="Helical" evidence="6">
    <location>
        <begin position="295"/>
        <end position="318"/>
    </location>
</feature>
<dbReference type="InterPro" id="IPR004797">
    <property type="entry name" value="Competence_ComEC/Rec2"/>
</dbReference>
<keyword evidence="3 6" id="KW-0812">Transmembrane</keyword>
<feature type="transmembrane region" description="Helical" evidence="6">
    <location>
        <begin position="339"/>
        <end position="357"/>
    </location>
</feature>
<evidence type="ECO:0000256" key="4">
    <source>
        <dbReference type="ARBA" id="ARBA00022989"/>
    </source>
</evidence>
<evidence type="ECO:0000256" key="3">
    <source>
        <dbReference type="ARBA" id="ARBA00022692"/>
    </source>
</evidence>
<dbReference type="Proteomes" id="UP000253792">
    <property type="component" value="Unassembled WGS sequence"/>
</dbReference>
<dbReference type="InterPro" id="IPR036866">
    <property type="entry name" value="RibonucZ/Hydroxyglut_hydro"/>
</dbReference>
<evidence type="ECO:0000313" key="9">
    <source>
        <dbReference type="Proteomes" id="UP000253792"/>
    </source>
</evidence>
<feature type="transmembrane region" description="Helical" evidence="6">
    <location>
        <begin position="363"/>
        <end position="386"/>
    </location>
</feature>
<dbReference type="InterPro" id="IPR035681">
    <property type="entry name" value="ComA-like_MBL"/>
</dbReference>
<evidence type="ECO:0000256" key="2">
    <source>
        <dbReference type="ARBA" id="ARBA00022475"/>
    </source>
</evidence>
<evidence type="ECO:0000256" key="1">
    <source>
        <dbReference type="ARBA" id="ARBA00004651"/>
    </source>
</evidence>
<feature type="transmembrane region" description="Helical" evidence="6">
    <location>
        <begin position="264"/>
        <end position="289"/>
    </location>
</feature>
<comment type="caution">
    <text evidence="8">The sequence shown here is derived from an EMBL/GenBank/DDBJ whole genome shotgun (WGS) entry which is preliminary data.</text>
</comment>
<feature type="transmembrane region" description="Helical" evidence="6">
    <location>
        <begin position="398"/>
        <end position="417"/>
    </location>
</feature>
<dbReference type="PANTHER" id="PTHR30619">
    <property type="entry name" value="DNA INTERNALIZATION/COMPETENCE PROTEIN COMEC/REC2"/>
    <property type="match status" value="1"/>
</dbReference>
<evidence type="ECO:0000256" key="6">
    <source>
        <dbReference type="SAM" id="Phobius"/>
    </source>
</evidence>
<dbReference type="AlphaFoldDB" id="A0A369L6H0"/>
<dbReference type="Pfam" id="PF03772">
    <property type="entry name" value="Competence"/>
    <property type="match status" value="1"/>
</dbReference>
<feature type="domain" description="Metallo-beta-lactamase" evidence="7">
    <location>
        <begin position="552"/>
        <end position="728"/>
    </location>
</feature>
<dbReference type="PANTHER" id="PTHR30619:SF7">
    <property type="entry name" value="BETA-LACTAMASE DOMAIN PROTEIN"/>
    <property type="match status" value="1"/>
</dbReference>
<dbReference type="EMBL" id="PPTP01000005">
    <property type="protein sequence ID" value="RDB55341.1"/>
    <property type="molecule type" value="Genomic_DNA"/>
</dbReference>
<dbReference type="CDD" id="cd07731">
    <property type="entry name" value="ComA-like_MBL-fold"/>
    <property type="match status" value="1"/>
</dbReference>
<dbReference type="Pfam" id="PF00753">
    <property type="entry name" value="Lactamase_B"/>
    <property type="match status" value="1"/>
</dbReference>
<evidence type="ECO:0000256" key="5">
    <source>
        <dbReference type="ARBA" id="ARBA00023136"/>
    </source>
</evidence>
<comment type="subcellular location">
    <subcellularLocation>
        <location evidence="1">Cell membrane</location>
        <topology evidence="1">Multi-pass membrane protein</topology>
    </subcellularLocation>
</comment>
<evidence type="ECO:0000313" key="8">
    <source>
        <dbReference type="EMBL" id="RDB55341.1"/>
    </source>
</evidence>
<dbReference type="GO" id="GO:0030420">
    <property type="term" value="P:establishment of competence for transformation"/>
    <property type="evidence" value="ECO:0007669"/>
    <property type="project" value="InterPro"/>
</dbReference>
<organism evidence="8 9">
    <name type="scientific">Senegalimassilia anaerobia</name>
    <dbReference type="NCBI Taxonomy" id="1473216"/>
    <lineage>
        <taxon>Bacteria</taxon>
        <taxon>Bacillati</taxon>
        <taxon>Actinomycetota</taxon>
        <taxon>Coriobacteriia</taxon>
        <taxon>Coriobacteriales</taxon>
        <taxon>Coriobacteriaceae</taxon>
        <taxon>Senegalimassilia</taxon>
    </lineage>
</organism>
<keyword evidence="2" id="KW-1003">Cell membrane</keyword>
<evidence type="ECO:0000259" key="7">
    <source>
        <dbReference type="SMART" id="SM00849"/>
    </source>
</evidence>
<dbReference type="SMART" id="SM00849">
    <property type="entry name" value="Lactamase_B"/>
    <property type="match status" value="1"/>
</dbReference>
<feature type="transmembrane region" description="Helical" evidence="6">
    <location>
        <begin position="429"/>
        <end position="450"/>
    </location>
</feature>
<feature type="transmembrane region" description="Helical" evidence="6">
    <location>
        <begin position="486"/>
        <end position="508"/>
    </location>
</feature>